<name>A0A0F9RLQ8_9ZZZZ</name>
<sequence>MDKLKDLAKKVVLNVDVSRDLRQLALNALLQDARGAIHITGDIYISREKNAIMMDYIRNHITDKESHGKLRAIKVLKDTTDLELGEAKLVVEKIIELIKKEGTV</sequence>
<dbReference type="EMBL" id="LAZR01000875">
    <property type="protein sequence ID" value="KKN55679.1"/>
    <property type="molecule type" value="Genomic_DNA"/>
</dbReference>
<accession>A0A0F9RLQ8</accession>
<organism evidence="1">
    <name type="scientific">marine sediment metagenome</name>
    <dbReference type="NCBI Taxonomy" id="412755"/>
    <lineage>
        <taxon>unclassified sequences</taxon>
        <taxon>metagenomes</taxon>
        <taxon>ecological metagenomes</taxon>
    </lineage>
</organism>
<comment type="caution">
    <text evidence="1">The sequence shown here is derived from an EMBL/GenBank/DDBJ whole genome shotgun (WGS) entry which is preliminary data.</text>
</comment>
<protein>
    <submittedName>
        <fullName evidence="1">Uncharacterized protein</fullName>
    </submittedName>
</protein>
<proteinExistence type="predicted"/>
<gene>
    <name evidence="1" type="ORF">LCGC14_0579810</name>
</gene>
<evidence type="ECO:0000313" key="1">
    <source>
        <dbReference type="EMBL" id="KKN55679.1"/>
    </source>
</evidence>
<dbReference type="AlphaFoldDB" id="A0A0F9RLQ8"/>
<reference evidence="1" key="1">
    <citation type="journal article" date="2015" name="Nature">
        <title>Complex archaea that bridge the gap between prokaryotes and eukaryotes.</title>
        <authorList>
            <person name="Spang A."/>
            <person name="Saw J.H."/>
            <person name="Jorgensen S.L."/>
            <person name="Zaremba-Niedzwiedzka K."/>
            <person name="Martijn J."/>
            <person name="Lind A.E."/>
            <person name="van Eijk R."/>
            <person name="Schleper C."/>
            <person name="Guy L."/>
            <person name="Ettema T.J."/>
        </authorList>
    </citation>
    <scope>NUCLEOTIDE SEQUENCE</scope>
</reference>